<dbReference type="EMBL" id="JANHOG010002080">
    <property type="protein sequence ID" value="KAJ3527546.1"/>
    <property type="molecule type" value="Genomic_DNA"/>
</dbReference>
<comment type="caution">
    <text evidence="1">The sequence shown here is derived from an EMBL/GenBank/DDBJ whole genome shotgun (WGS) entry which is preliminary data.</text>
</comment>
<gene>
    <name evidence="1" type="ORF">NM688_g8114</name>
</gene>
<sequence length="400" mass="43804">MKAYSPYPPDLRHRIFSNHHFIFTCHAYHNLASPLPPLVKSLNMTASSPTLADTHNDLQGAPANDNPSRVVLPRTNVDYEGTVAFKRKCSTARFQILPETNEINLPACAVLVAKGAYVGLCRSTGSKLAEGGELHTVQRVYRRWAGWNSKAPAGAQRREPSTSRVGLDKARFPRNLTPSRHEQISNVVADGIGSSQFATQLYPDTQIHFPSGIMRSRFSPERAATPQENCMRTIYGVDVGLNAVGVADTGANAEGGDVGEGSVDDVDVDVGIGAGDGVDNNIPGYAHADLGLKDQTLATPSTVKRIPRIKGPLNLTKLLDISRQELAIIKKDVHRLAQEKLDCSRTLIKQDKIGLSELCEEAAQDHPILDRFEAHWVTKEMLKSFVGRRNSPRKVKMETT</sequence>
<dbReference type="Proteomes" id="UP001148662">
    <property type="component" value="Unassembled WGS sequence"/>
</dbReference>
<reference evidence="1" key="1">
    <citation type="submission" date="2022-07" db="EMBL/GenBank/DDBJ databases">
        <title>Genome Sequence of Phlebia brevispora.</title>
        <authorList>
            <person name="Buettner E."/>
        </authorList>
    </citation>
    <scope>NUCLEOTIDE SEQUENCE</scope>
    <source>
        <strain evidence="1">MPL23</strain>
    </source>
</reference>
<evidence type="ECO:0000313" key="1">
    <source>
        <dbReference type="EMBL" id="KAJ3527546.1"/>
    </source>
</evidence>
<proteinExistence type="predicted"/>
<accession>A0ACC1RX61</accession>
<name>A0ACC1RX61_9APHY</name>
<keyword evidence="2" id="KW-1185">Reference proteome</keyword>
<organism evidence="1 2">
    <name type="scientific">Phlebia brevispora</name>
    <dbReference type="NCBI Taxonomy" id="194682"/>
    <lineage>
        <taxon>Eukaryota</taxon>
        <taxon>Fungi</taxon>
        <taxon>Dikarya</taxon>
        <taxon>Basidiomycota</taxon>
        <taxon>Agaricomycotina</taxon>
        <taxon>Agaricomycetes</taxon>
        <taxon>Polyporales</taxon>
        <taxon>Meruliaceae</taxon>
        <taxon>Phlebia</taxon>
    </lineage>
</organism>
<evidence type="ECO:0000313" key="2">
    <source>
        <dbReference type="Proteomes" id="UP001148662"/>
    </source>
</evidence>
<protein>
    <submittedName>
        <fullName evidence="1">Uncharacterized protein</fullName>
    </submittedName>
</protein>